<comment type="caution">
    <text evidence="5">The sequence shown here is derived from an EMBL/GenBank/DDBJ whole genome shotgun (WGS) entry which is preliminary data.</text>
</comment>
<keyword evidence="1" id="KW-0677">Repeat</keyword>
<dbReference type="PANTHER" id="PTHR44227:SF3">
    <property type="entry name" value="PROTEIN O-MANNOSYL-TRANSFERASE TMTC4"/>
    <property type="match status" value="1"/>
</dbReference>
<sequence length="590" mass="68774">MNKKEEKIVSISILVLISILSYANSLNNSFVWDDNVLIVENDFVKNPKYFKEIFSKDFFDISGVEFNFKYGYYRPVITLSYLFDYYIWKLNFSGFHLTNILLHAFNSILIYLILFRLLESGFVPFLTSIIFAAHPIHTESVAWISGRTDVICGFFFFLSFYFYQKGNNSGKINLGFYLSSVLCFAASLLSKEMALSLPFILMIYDFLFYPEKNYSLKKRIISVIPFFAVIGIYSLIRFVILKIFTINELDKSITKGITFYSNVLSFLKTTIVVYLWKLFFPVELVAYIQNKFSLSLFEPEIIISIVVLVLLLVLIVKCWKKERLVSFSVSFFLLSMIPLSNFIRISGPRDMGFMSAERFLYITSFSFSLFLAVLFGKLINDKKRKNTAYIIIIILLLSFIIRTIDRNSDWKDNKTLFTKTIKLAPESSLLNHIMGNEMVREKKFDEAIRYYSKALSLNPYSYASFHNMGVIYFDRGEIEEAVSSFLMALEIKPDYIQSRYNIGLLYDKIGLEDEAMSEFKEVLKITQRYPQAHNSLGVIYAKRGFYEDAEREFTTAIELDPEYELAKVNLKNLEDRKSLDFKNQYDTAVR</sequence>
<evidence type="ECO:0000256" key="2">
    <source>
        <dbReference type="ARBA" id="ARBA00022803"/>
    </source>
</evidence>
<dbReference type="SUPFAM" id="SSF48452">
    <property type="entry name" value="TPR-like"/>
    <property type="match status" value="1"/>
</dbReference>
<keyword evidence="4" id="KW-0812">Transmembrane</keyword>
<evidence type="ECO:0000313" key="6">
    <source>
        <dbReference type="Proteomes" id="UP000178082"/>
    </source>
</evidence>
<dbReference type="Pfam" id="PF07719">
    <property type="entry name" value="TPR_2"/>
    <property type="match status" value="1"/>
</dbReference>
<dbReference type="EMBL" id="MGDI01000002">
    <property type="protein sequence ID" value="OGL55334.1"/>
    <property type="molecule type" value="Genomic_DNA"/>
</dbReference>
<dbReference type="Gene3D" id="1.25.40.10">
    <property type="entry name" value="Tetratricopeptide repeat domain"/>
    <property type="match status" value="1"/>
</dbReference>
<dbReference type="PANTHER" id="PTHR44227">
    <property type="match status" value="1"/>
</dbReference>
<dbReference type="InterPro" id="IPR013105">
    <property type="entry name" value="TPR_2"/>
</dbReference>
<accession>A0A1F7SQ66</accession>
<feature type="repeat" description="TPR" evidence="3">
    <location>
        <begin position="428"/>
        <end position="461"/>
    </location>
</feature>
<feature type="transmembrane region" description="Helical" evidence="4">
    <location>
        <begin position="224"/>
        <end position="245"/>
    </location>
</feature>
<evidence type="ECO:0000256" key="1">
    <source>
        <dbReference type="ARBA" id="ARBA00022737"/>
    </source>
</evidence>
<feature type="repeat" description="TPR" evidence="3">
    <location>
        <begin position="530"/>
        <end position="563"/>
    </location>
</feature>
<gene>
    <name evidence="5" type="ORF">A3G31_04850</name>
</gene>
<name>A0A1F7SQ66_9BACT</name>
<evidence type="ECO:0000313" key="5">
    <source>
        <dbReference type="EMBL" id="OGL55334.1"/>
    </source>
</evidence>
<feature type="transmembrane region" description="Helical" evidence="4">
    <location>
        <begin position="327"/>
        <end position="347"/>
    </location>
</feature>
<dbReference type="PROSITE" id="PS50293">
    <property type="entry name" value="TPR_REGION"/>
    <property type="match status" value="2"/>
</dbReference>
<evidence type="ECO:0000256" key="3">
    <source>
        <dbReference type="PROSITE-ProRule" id="PRU00339"/>
    </source>
</evidence>
<dbReference type="STRING" id="1817883.A3G31_04850"/>
<dbReference type="Pfam" id="PF13414">
    <property type="entry name" value="TPR_11"/>
    <property type="match status" value="1"/>
</dbReference>
<feature type="repeat" description="TPR" evidence="3">
    <location>
        <begin position="462"/>
        <end position="495"/>
    </location>
</feature>
<dbReference type="Pfam" id="PF13181">
    <property type="entry name" value="TPR_8"/>
    <property type="match status" value="1"/>
</dbReference>
<feature type="transmembrane region" description="Helical" evidence="4">
    <location>
        <begin position="296"/>
        <end position="315"/>
    </location>
</feature>
<evidence type="ECO:0000256" key="4">
    <source>
        <dbReference type="SAM" id="Phobius"/>
    </source>
</evidence>
<feature type="repeat" description="TPR" evidence="3">
    <location>
        <begin position="496"/>
        <end position="529"/>
    </location>
</feature>
<feature type="transmembrane region" description="Helical" evidence="4">
    <location>
        <begin position="386"/>
        <end position="404"/>
    </location>
</feature>
<dbReference type="PROSITE" id="PS50005">
    <property type="entry name" value="TPR"/>
    <property type="match status" value="4"/>
</dbReference>
<feature type="transmembrane region" description="Helical" evidence="4">
    <location>
        <begin position="141"/>
        <end position="163"/>
    </location>
</feature>
<keyword evidence="2 3" id="KW-0802">TPR repeat</keyword>
<keyword evidence="4" id="KW-0472">Membrane</keyword>
<dbReference type="InterPro" id="IPR019734">
    <property type="entry name" value="TPR_rpt"/>
</dbReference>
<protein>
    <submittedName>
        <fullName evidence="5">Uncharacterized protein</fullName>
    </submittedName>
</protein>
<dbReference type="InterPro" id="IPR052346">
    <property type="entry name" value="O-mannosyl-transferase_TMTC"/>
</dbReference>
<organism evidence="5 6">
    <name type="scientific">Candidatus Schekmanbacteria bacterium RIFCSPLOWO2_12_FULL_38_15</name>
    <dbReference type="NCBI Taxonomy" id="1817883"/>
    <lineage>
        <taxon>Bacteria</taxon>
        <taxon>Candidatus Schekmaniibacteriota</taxon>
    </lineage>
</organism>
<dbReference type="AlphaFoldDB" id="A0A1F7SQ66"/>
<feature type="transmembrane region" description="Helical" evidence="4">
    <location>
        <begin position="359"/>
        <end position="379"/>
    </location>
</feature>
<proteinExistence type="predicted"/>
<dbReference type="SMART" id="SM00028">
    <property type="entry name" value="TPR"/>
    <property type="match status" value="4"/>
</dbReference>
<dbReference type="Proteomes" id="UP000178082">
    <property type="component" value="Unassembled WGS sequence"/>
</dbReference>
<reference evidence="5 6" key="1">
    <citation type="journal article" date="2016" name="Nat. Commun.">
        <title>Thousands of microbial genomes shed light on interconnected biogeochemical processes in an aquifer system.</title>
        <authorList>
            <person name="Anantharaman K."/>
            <person name="Brown C.T."/>
            <person name="Hug L.A."/>
            <person name="Sharon I."/>
            <person name="Castelle C.J."/>
            <person name="Probst A.J."/>
            <person name="Thomas B.C."/>
            <person name="Singh A."/>
            <person name="Wilkins M.J."/>
            <person name="Karaoz U."/>
            <person name="Brodie E.L."/>
            <person name="Williams K.H."/>
            <person name="Hubbard S.S."/>
            <person name="Banfield J.F."/>
        </authorList>
    </citation>
    <scope>NUCLEOTIDE SEQUENCE [LARGE SCALE GENOMIC DNA]</scope>
</reference>
<feature type="transmembrane region" description="Helical" evidence="4">
    <location>
        <begin position="100"/>
        <end position="118"/>
    </location>
</feature>
<keyword evidence="4" id="KW-1133">Transmembrane helix</keyword>
<dbReference type="InterPro" id="IPR011990">
    <property type="entry name" value="TPR-like_helical_dom_sf"/>
</dbReference>
<feature type="transmembrane region" description="Helical" evidence="4">
    <location>
        <begin position="175"/>
        <end position="204"/>
    </location>
</feature>
<feature type="transmembrane region" description="Helical" evidence="4">
    <location>
        <begin position="257"/>
        <end position="276"/>
    </location>
</feature>